<dbReference type="GO" id="GO:0043752">
    <property type="term" value="F:adenosylcobinamide kinase activity"/>
    <property type="evidence" value="ECO:0007669"/>
    <property type="project" value="UniProtKB-EC"/>
</dbReference>
<evidence type="ECO:0000256" key="4">
    <source>
        <dbReference type="ARBA" id="ARBA00003889"/>
    </source>
</evidence>
<comment type="catalytic activity">
    <reaction evidence="1">
        <text>adenosylcob(III)inamide + ATP = adenosylcob(III)inamide phosphate + ADP + H(+)</text>
        <dbReference type="Rhea" id="RHEA:15769"/>
        <dbReference type="ChEBI" id="CHEBI:2480"/>
        <dbReference type="ChEBI" id="CHEBI:15378"/>
        <dbReference type="ChEBI" id="CHEBI:30616"/>
        <dbReference type="ChEBI" id="CHEBI:58502"/>
        <dbReference type="ChEBI" id="CHEBI:456216"/>
        <dbReference type="EC" id="2.7.1.156"/>
    </reaction>
</comment>
<evidence type="ECO:0000256" key="18">
    <source>
        <dbReference type="PIRSR" id="PIRSR006135-1"/>
    </source>
</evidence>
<evidence type="ECO:0000313" key="20">
    <source>
        <dbReference type="EMBL" id="EWM54468.1"/>
    </source>
</evidence>
<dbReference type="PANTHER" id="PTHR34848:SF1">
    <property type="entry name" value="BIFUNCTIONAL ADENOSYLCOBALAMIN BIOSYNTHESIS PROTEIN COBU"/>
    <property type="match status" value="1"/>
</dbReference>
<comment type="catalytic activity">
    <reaction evidence="3">
        <text>adenosylcob(III)inamide + GTP = adenosylcob(III)inamide phosphate + GDP + H(+)</text>
        <dbReference type="Rhea" id="RHEA:15765"/>
        <dbReference type="ChEBI" id="CHEBI:2480"/>
        <dbReference type="ChEBI" id="CHEBI:15378"/>
        <dbReference type="ChEBI" id="CHEBI:37565"/>
        <dbReference type="ChEBI" id="CHEBI:58189"/>
        <dbReference type="ChEBI" id="CHEBI:58502"/>
        <dbReference type="EC" id="2.7.1.156"/>
    </reaction>
</comment>
<dbReference type="CDD" id="cd00544">
    <property type="entry name" value="CobU"/>
    <property type="match status" value="1"/>
</dbReference>
<evidence type="ECO:0000256" key="2">
    <source>
        <dbReference type="ARBA" id="ARBA00000711"/>
    </source>
</evidence>
<dbReference type="InterPro" id="IPR003203">
    <property type="entry name" value="CobU/CobP"/>
</dbReference>
<reference evidence="20 21" key="1">
    <citation type="journal article" date="2014" name="PLoS ONE">
        <title>Rumen cellulosomics: divergent fiber-degrading strategies revealed by comparative genome-wide analysis of six ruminococcal strains.</title>
        <authorList>
            <person name="Dassa B."/>
            <person name="Borovok I."/>
            <person name="Ruimy-Israeli V."/>
            <person name="Lamed R."/>
            <person name="Flint H.J."/>
            <person name="Duncan S.H."/>
            <person name="Henrissat B."/>
            <person name="Coutinho P."/>
            <person name="Morrison M."/>
            <person name="Mosoni P."/>
            <person name="Yeoman C.J."/>
            <person name="White B.A."/>
            <person name="Bayer E.A."/>
        </authorList>
    </citation>
    <scope>NUCLEOTIDE SEQUENCE [LARGE SCALE GENOMIC DNA]</scope>
    <source>
        <strain evidence="20 21">007c</strain>
    </source>
</reference>
<evidence type="ECO:0000256" key="15">
    <source>
        <dbReference type="ARBA" id="ARBA00023134"/>
    </source>
</evidence>
<dbReference type="GO" id="GO:0005524">
    <property type="term" value="F:ATP binding"/>
    <property type="evidence" value="ECO:0007669"/>
    <property type="project" value="UniProtKB-KW"/>
</dbReference>
<keyword evidence="13" id="KW-0418">Kinase</keyword>
<keyword evidence="14" id="KW-0067">ATP-binding</keyword>
<feature type="binding site" evidence="19">
    <location>
        <position position="80"/>
    </location>
    <ligand>
        <name>GTP</name>
        <dbReference type="ChEBI" id="CHEBI:37565"/>
    </ligand>
</feature>
<feature type="binding site" evidence="19">
    <location>
        <begin position="7"/>
        <end position="14"/>
    </location>
    <ligand>
        <name>GTP</name>
        <dbReference type="ChEBI" id="CHEBI:37565"/>
    </ligand>
</feature>
<dbReference type="EC" id="2.7.7.62" evidence="9"/>
<evidence type="ECO:0000256" key="5">
    <source>
        <dbReference type="ARBA" id="ARBA00004692"/>
    </source>
</evidence>
<name>W7UL10_RUMFL</name>
<evidence type="ECO:0000256" key="7">
    <source>
        <dbReference type="ARBA" id="ARBA00007490"/>
    </source>
</evidence>
<keyword evidence="21" id="KW-1185">Reference proteome</keyword>
<evidence type="ECO:0000256" key="12">
    <source>
        <dbReference type="ARBA" id="ARBA00022741"/>
    </source>
</evidence>
<dbReference type="GO" id="GO:0009236">
    <property type="term" value="P:cobalamin biosynthetic process"/>
    <property type="evidence" value="ECO:0007669"/>
    <property type="project" value="UniProtKB-UniPathway"/>
</dbReference>
<evidence type="ECO:0000256" key="19">
    <source>
        <dbReference type="PIRSR" id="PIRSR006135-2"/>
    </source>
</evidence>
<evidence type="ECO:0000313" key="21">
    <source>
        <dbReference type="Proteomes" id="UP000019365"/>
    </source>
</evidence>
<dbReference type="UniPathway" id="UPA00148">
    <property type="reaction ID" value="UER00236"/>
</dbReference>
<dbReference type="GO" id="GO:0008820">
    <property type="term" value="F:cobinamide phosphate guanylyltransferase activity"/>
    <property type="evidence" value="ECO:0007669"/>
    <property type="project" value="UniProtKB-EC"/>
</dbReference>
<comment type="similarity">
    <text evidence="7">Belongs to the CobU/CobP family.</text>
</comment>
<evidence type="ECO:0000256" key="3">
    <source>
        <dbReference type="ARBA" id="ARBA00001522"/>
    </source>
</evidence>
<gene>
    <name evidence="20" type="ORF">RF007C_01605</name>
</gene>
<dbReference type="Gene3D" id="3.40.50.300">
    <property type="entry name" value="P-loop containing nucleotide triphosphate hydrolases"/>
    <property type="match status" value="1"/>
</dbReference>
<proteinExistence type="inferred from homology"/>
<dbReference type="RefSeq" id="WP_037297515.1">
    <property type="nucleotide sequence ID" value="NZ_ATAX01000015.1"/>
</dbReference>
<comment type="catalytic activity">
    <reaction evidence="2">
        <text>adenosylcob(III)inamide phosphate + GTP + H(+) = adenosylcob(III)inamide-GDP + diphosphate</text>
        <dbReference type="Rhea" id="RHEA:22712"/>
        <dbReference type="ChEBI" id="CHEBI:15378"/>
        <dbReference type="ChEBI" id="CHEBI:33019"/>
        <dbReference type="ChEBI" id="CHEBI:37565"/>
        <dbReference type="ChEBI" id="CHEBI:58502"/>
        <dbReference type="ChEBI" id="CHEBI:60487"/>
        <dbReference type="EC" id="2.7.7.62"/>
    </reaction>
</comment>
<evidence type="ECO:0000256" key="10">
    <source>
        <dbReference type="ARBA" id="ARBA00022573"/>
    </source>
</evidence>
<dbReference type="PANTHER" id="PTHR34848">
    <property type="match status" value="1"/>
</dbReference>
<dbReference type="EC" id="2.7.1.156" evidence="8"/>
<comment type="function">
    <text evidence="4">Catalyzes ATP-dependent phosphorylation of adenosylcobinamide and addition of GMP to adenosylcobinamide phosphate.</text>
</comment>
<comment type="caution">
    <text evidence="20">The sequence shown here is derived from an EMBL/GenBank/DDBJ whole genome shotgun (WGS) entry which is preliminary data.</text>
</comment>
<evidence type="ECO:0000256" key="8">
    <source>
        <dbReference type="ARBA" id="ARBA00012016"/>
    </source>
</evidence>
<sequence>MITLVTGGTKCGKSSYAERVLESFGGTKYYVATMNPVGDDAQEIIARHTEMRRGKNYITIECLRDIGDLDIPEGCGVLIECIGNLCANEMFGSGEVNEAVLKITEGIRALSERTAELVIVTNEVGSDGNDYSPDTMQYINEMASINRCIAEFADNVVECVYGLAVAYKGKAIC</sequence>
<dbReference type="PATRIC" id="fig|1341157.4.peg.840"/>
<dbReference type="AlphaFoldDB" id="W7UL10"/>
<evidence type="ECO:0000256" key="11">
    <source>
        <dbReference type="ARBA" id="ARBA00022679"/>
    </source>
</evidence>
<dbReference type="OrthoDB" id="9799422at2"/>
<evidence type="ECO:0000256" key="6">
    <source>
        <dbReference type="ARBA" id="ARBA00005159"/>
    </source>
</evidence>
<protein>
    <recommendedName>
        <fullName evidence="16">Adenosylcobinamide kinase</fullName>
        <ecNumber evidence="8">2.7.1.156</ecNumber>
        <ecNumber evidence="9">2.7.7.62</ecNumber>
    </recommendedName>
    <alternativeName>
        <fullName evidence="17">Adenosylcobinamide-phosphate guanylyltransferase</fullName>
    </alternativeName>
</protein>
<dbReference type="InterPro" id="IPR027417">
    <property type="entry name" value="P-loop_NTPase"/>
</dbReference>
<organism evidence="20 21">
    <name type="scientific">Ruminococcus flavefaciens 007c</name>
    <dbReference type="NCBI Taxonomy" id="1341157"/>
    <lineage>
        <taxon>Bacteria</taxon>
        <taxon>Bacillati</taxon>
        <taxon>Bacillota</taxon>
        <taxon>Clostridia</taxon>
        <taxon>Eubacteriales</taxon>
        <taxon>Oscillospiraceae</taxon>
        <taxon>Ruminococcus</taxon>
    </lineage>
</organism>
<dbReference type="Pfam" id="PF02283">
    <property type="entry name" value="CobU"/>
    <property type="match status" value="1"/>
</dbReference>
<dbReference type="EMBL" id="ATAX01000015">
    <property type="protein sequence ID" value="EWM54468.1"/>
    <property type="molecule type" value="Genomic_DNA"/>
</dbReference>
<evidence type="ECO:0000256" key="13">
    <source>
        <dbReference type="ARBA" id="ARBA00022777"/>
    </source>
</evidence>
<dbReference type="SUPFAM" id="SSF52540">
    <property type="entry name" value="P-loop containing nucleoside triphosphate hydrolases"/>
    <property type="match status" value="1"/>
</dbReference>
<dbReference type="Proteomes" id="UP000019365">
    <property type="component" value="Unassembled WGS sequence"/>
</dbReference>
<evidence type="ECO:0000256" key="1">
    <source>
        <dbReference type="ARBA" id="ARBA00000312"/>
    </source>
</evidence>
<keyword evidence="11" id="KW-0808">Transferase</keyword>
<evidence type="ECO:0000256" key="14">
    <source>
        <dbReference type="ARBA" id="ARBA00022840"/>
    </source>
</evidence>
<feature type="binding site" evidence="19">
    <location>
        <position position="61"/>
    </location>
    <ligand>
        <name>GTP</name>
        <dbReference type="ChEBI" id="CHEBI:37565"/>
    </ligand>
</feature>
<evidence type="ECO:0000256" key="9">
    <source>
        <dbReference type="ARBA" id="ARBA00012523"/>
    </source>
</evidence>
<evidence type="ECO:0000256" key="16">
    <source>
        <dbReference type="ARBA" id="ARBA00029570"/>
    </source>
</evidence>
<dbReference type="PIRSF" id="PIRSF006135">
    <property type="entry name" value="CobU"/>
    <property type="match status" value="1"/>
</dbReference>
<comment type="pathway">
    <text evidence="6">Cofactor biosynthesis; adenosylcobalamin biosynthesis; adenosylcobalamin from cob(II)yrinate a,c-diamide: step 5/7.</text>
</comment>
<comment type="pathway">
    <text evidence="5">Cofactor biosynthesis; adenosylcobalamin biosynthesis; adenosylcobalamin from cob(II)yrinate a,c-diamide: step 6/7.</text>
</comment>
<keyword evidence="12 19" id="KW-0547">Nucleotide-binding</keyword>
<keyword evidence="10" id="KW-0169">Cobalamin biosynthesis</keyword>
<dbReference type="GO" id="GO:0005525">
    <property type="term" value="F:GTP binding"/>
    <property type="evidence" value="ECO:0007669"/>
    <property type="project" value="UniProtKB-KW"/>
</dbReference>
<keyword evidence="15 19" id="KW-0342">GTP-binding</keyword>
<dbReference type="eggNOG" id="COG2087">
    <property type="taxonomic scope" value="Bacteria"/>
</dbReference>
<accession>W7UL10</accession>
<feature type="active site" description="GMP-histidine intermediate" evidence="18">
    <location>
        <position position="48"/>
    </location>
</feature>
<evidence type="ECO:0000256" key="17">
    <source>
        <dbReference type="ARBA" id="ARBA00030571"/>
    </source>
</evidence>